<keyword evidence="6" id="KW-1015">Disulfide bond</keyword>
<feature type="region of interest" description="Disordered" evidence="8">
    <location>
        <begin position="25"/>
        <end position="46"/>
    </location>
</feature>
<proteinExistence type="inferred from homology"/>
<evidence type="ECO:0000256" key="8">
    <source>
        <dbReference type="SAM" id="MobiDB-lite"/>
    </source>
</evidence>
<comment type="subcellular location">
    <subcellularLocation>
        <location evidence="1">Secreted</location>
    </subcellularLocation>
</comment>
<evidence type="ECO:0000256" key="2">
    <source>
        <dbReference type="ARBA" id="ARBA00010905"/>
    </source>
</evidence>
<keyword evidence="4" id="KW-0732">Signal</keyword>
<accession>A0A8B8SLJ7</accession>
<evidence type="ECO:0000256" key="3">
    <source>
        <dbReference type="ARBA" id="ARBA00022525"/>
    </source>
</evidence>
<evidence type="ECO:0000259" key="9">
    <source>
        <dbReference type="Pfam" id="PF15711"/>
    </source>
</evidence>
<evidence type="ECO:0000256" key="4">
    <source>
        <dbReference type="ARBA" id="ARBA00022729"/>
    </source>
</evidence>
<keyword evidence="10" id="KW-1185">Reference proteome</keyword>
<dbReference type="Proteomes" id="UP000694856">
    <property type="component" value="Chromosome X"/>
</dbReference>
<dbReference type="RefSeq" id="XP_032331098.1">
    <property type="nucleotide sequence ID" value="XM_032475207.1"/>
</dbReference>
<sequence length="257" mass="28470">MRANREPRTLTPRRSQAVLATSCPGGCDGGKARLEPAPHRGPGHRCGPHLDRRQHPPGWAWQWLSSHPATLRQPRELGDCRLMSSVKDNVGRGLNIALVNGVSGELIEARAFDMWAGDVNDLLKFIRPLHEGTLVFVASYDDPATKMNEETRKLFSDLGSKNVKDLAFRDSWVFVGAKGVQNKSPFEQVPEESLAPLLPGPGWSARPFCLHSLSPPSVPASAFPEFHQHPQGQPWPPRCLYRKGSNFHLPCSVWISP</sequence>
<organism evidence="10 11">
    <name type="scientific">Camelus ferus</name>
    <name type="common">Wild bactrian camel</name>
    <name type="synonym">Camelus bactrianus ferus</name>
    <dbReference type="NCBI Taxonomy" id="419612"/>
    <lineage>
        <taxon>Eukaryota</taxon>
        <taxon>Metazoa</taxon>
        <taxon>Chordata</taxon>
        <taxon>Craniata</taxon>
        <taxon>Vertebrata</taxon>
        <taxon>Euteleostomi</taxon>
        <taxon>Mammalia</taxon>
        <taxon>Eutheria</taxon>
        <taxon>Laurasiatheria</taxon>
        <taxon>Artiodactyla</taxon>
        <taxon>Tylopoda</taxon>
        <taxon>Camelidae</taxon>
        <taxon>Camelus</taxon>
    </lineage>
</organism>
<dbReference type="PANTHER" id="PTHR14592">
    <property type="entry name" value="UNCHARACTERIZED FAM3"/>
    <property type="match status" value="1"/>
</dbReference>
<evidence type="ECO:0000313" key="10">
    <source>
        <dbReference type="Proteomes" id="UP000694856"/>
    </source>
</evidence>
<dbReference type="InterPro" id="IPR039477">
    <property type="entry name" value="ILEI/PANDER_dom"/>
</dbReference>
<dbReference type="InterPro" id="IPR039220">
    <property type="entry name" value="FAM3"/>
</dbReference>
<dbReference type="PROSITE" id="PS52031">
    <property type="entry name" value="GG_LECTIN"/>
    <property type="match status" value="1"/>
</dbReference>
<keyword evidence="3" id="KW-0964">Secreted</keyword>
<protein>
    <submittedName>
        <fullName evidence="11">Protein FAM3A isoform X4</fullName>
    </submittedName>
</protein>
<evidence type="ECO:0000256" key="6">
    <source>
        <dbReference type="ARBA" id="ARBA00023157"/>
    </source>
</evidence>
<dbReference type="GeneID" id="102511672"/>
<reference evidence="11" key="1">
    <citation type="submission" date="2025-08" db="UniProtKB">
        <authorList>
            <consortium name="RefSeq"/>
        </authorList>
    </citation>
    <scope>IDENTIFICATION</scope>
    <source>
        <tissue evidence="11">Ear skin</tissue>
    </source>
</reference>
<gene>
    <name evidence="11" type="primary">FAM3A</name>
</gene>
<evidence type="ECO:0000256" key="5">
    <source>
        <dbReference type="ARBA" id="ARBA00022734"/>
    </source>
</evidence>
<dbReference type="Pfam" id="PF15711">
    <property type="entry name" value="ILEI"/>
    <property type="match status" value="1"/>
</dbReference>
<evidence type="ECO:0000256" key="7">
    <source>
        <dbReference type="PROSITE-ProRule" id="PRU01375"/>
    </source>
</evidence>
<keyword evidence="5 7" id="KW-0430">Lectin</keyword>
<comment type="similarity">
    <text evidence="2">Belongs to the FAM3 family.</text>
</comment>
<dbReference type="GO" id="GO:0005576">
    <property type="term" value="C:extracellular region"/>
    <property type="evidence" value="ECO:0007669"/>
    <property type="project" value="UniProtKB-SubCell"/>
</dbReference>
<dbReference type="AlphaFoldDB" id="A0A8B8SLJ7"/>
<evidence type="ECO:0000313" key="11">
    <source>
        <dbReference type="RefSeq" id="XP_032331098.1"/>
    </source>
</evidence>
<dbReference type="CTD" id="60343"/>
<dbReference type="GO" id="GO:0030246">
    <property type="term" value="F:carbohydrate binding"/>
    <property type="evidence" value="ECO:0007669"/>
    <property type="project" value="UniProtKB-UniRule"/>
</dbReference>
<name>A0A8B8SLJ7_CAMFR</name>
<feature type="domain" description="ILEI/PANDER" evidence="9">
    <location>
        <begin position="92"/>
        <end position="179"/>
    </location>
</feature>
<evidence type="ECO:0000256" key="1">
    <source>
        <dbReference type="ARBA" id="ARBA00004613"/>
    </source>
</evidence>